<dbReference type="AlphaFoldDB" id="A0A0E3Q6U8"/>
<reference evidence="2 3" key="1">
    <citation type="submission" date="2014-07" db="EMBL/GenBank/DDBJ databases">
        <title>Methanogenic archaea and the global carbon cycle.</title>
        <authorList>
            <person name="Henriksen J.R."/>
            <person name="Luke J."/>
            <person name="Reinhart S."/>
            <person name="Benedict M.N."/>
            <person name="Youngblut N.D."/>
            <person name="Metcalf M.E."/>
            <person name="Whitaker R.J."/>
            <person name="Metcalf W.W."/>
        </authorList>
    </citation>
    <scope>NUCLEOTIDE SEQUENCE [LARGE SCALE GENOMIC DNA]</scope>
    <source>
        <strain evidence="2 3">Z-761</strain>
    </source>
</reference>
<dbReference type="Proteomes" id="UP000033096">
    <property type="component" value="Chromosome"/>
</dbReference>
<dbReference type="PATRIC" id="fig|1434123.4.peg.2824"/>
<feature type="region of interest" description="Disordered" evidence="1">
    <location>
        <begin position="29"/>
        <end position="50"/>
    </location>
</feature>
<organism evidence="2 3">
    <name type="scientific">Methanosarcina vacuolata Z-761</name>
    <dbReference type="NCBI Taxonomy" id="1434123"/>
    <lineage>
        <taxon>Archaea</taxon>
        <taxon>Methanobacteriati</taxon>
        <taxon>Methanobacteriota</taxon>
        <taxon>Stenosarchaea group</taxon>
        <taxon>Methanomicrobia</taxon>
        <taxon>Methanosarcinales</taxon>
        <taxon>Methanosarcinaceae</taxon>
        <taxon>Methanosarcina</taxon>
    </lineage>
</organism>
<accession>A0A0E3Q6U8</accession>
<feature type="region of interest" description="Disordered" evidence="1">
    <location>
        <begin position="129"/>
        <end position="202"/>
    </location>
</feature>
<evidence type="ECO:0000256" key="1">
    <source>
        <dbReference type="SAM" id="MobiDB-lite"/>
    </source>
</evidence>
<gene>
    <name evidence="2" type="ORF">MSVAZ_2313</name>
</gene>
<dbReference type="KEGG" id="mvc:MSVAZ_2313"/>
<dbReference type="EMBL" id="CP009520">
    <property type="protein sequence ID" value="AKB44582.1"/>
    <property type="molecule type" value="Genomic_DNA"/>
</dbReference>
<name>A0A0E3Q6U8_9EURY</name>
<protein>
    <submittedName>
        <fullName evidence="2">Uncharacterized protein</fullName>
    </submittedName>
</protein>
<dbReference type="GeneID" id="24810797"/>
<keyword evidence="3" id="KW-1185">Reference proteome</keyword>
<feature type="compositionally biased region" description="Basic and acidic residues" evidence="1">
    <location>
        <begin position="138"/>
        <end position="195"/>
    </location>
</feature>
<evidence type="ECO:0000313" key="2">
    <source>
        <dbReference type="EMBL" id="AKB44582.1"/>
    </source>
</evidence>
<evidence type="ECO:0000313" key="3">
    <source>
        <dbReference type="Proteomes" id="UP000033096"/>
    </source>
</evidence>
<proteinExistence type="predicted"/>
<sequence length="202" mass="22395">MKSGMAALVIALLLTVAFFAPADGIQKVADQGEGEEEGEENAGAPWFNEGDPWFEEGDELNRLSNDEIRALAEQNETVRKMLEEDQKLEPVRIESLEDMEHLPENYPEEMKRLEIEDYLVRQNLSEQTTNNFGNVLEPKSEGNESTKSEGNESIKSEGNESTKSEGNESTKSEGNESTKSEGNESTKSEGNESIKNDTSNAN</sequence>
<dbReference type="RefSeq" id="WP_232316085.1">
    <property type="nucleotide sequence ID" value="NZ_CP009520.1"/>
</dbReference>
<dbReference type="HOGENOM" id="CLU_1599011_0_0_2"/>